<dbReference type="PROSITE" id="PS00211">
    <property type="entry name" value="ABC_TRANSPORTER_1"/>
    <property type="match status" value="1"/>
</dbReference>
<dbReference type="SUPFAM" id="SSF52540">
    <property type="entry name" value="P-loop containing nucleoside triphosphate hydrolases"/>
    <property type="match status" value="1"/>
</dbReference>
<name>A0ABY7K2E9_9ACTN</name>
<protein>
    <submittedName>
        <fullName evidence="6">ATP-binding cassette domain-containing protein</fullName>
    </submittedName>
</protein>
<evidence type="ECO:0000256" key="4">
    <source>
        <dbReference type="ARBA" id="ARBA00022840"/>
    </source>
</evidence>
<keyword evidence="3" id="KW-0547">Nucleotide-binding</keyword>
<dbReference type="EMBL" id="CP097463">
    <property type="protein sequence ID" value="WAX58683.1"/>
    <property type="molecule type" value="Genomic_DNA"/>
</dbReference>
<dbReference type="GO" id="GO:0005524">
    <property type="term" value="F:ATP binding"/>
    <property type="evidence" value="ECO:0007669"/>
    <property type="project" value="UniProtKB-KW"/>
</dbReference>
<gene>
    <name evidence="6" type="ORF">M6B22_07940</name>
</gene>
<evidence type="ECO:0000259" key="5">
    <source>
        <dbReference type="PROSITE" id="PS50893"/>
    </source>
</evidence>
<evidence type="ECO:0000313" key="7">
    <source>
        <dbReference type="Proteomes" id="UP001164693"/>
    </source>
</evidence>
<keyword evidence="2" id="KW-0813">Transport</keyword>
<evidence type="ECO:0000256" key="1">
    <source>
        <dbReference type="ARBA" id="ARBA00005417"/>
    </source>
</evidence>
<dbReference type="InterPro" id="IPR027417">
    <property type="entry name" value="P-loop_NTPase"/>
</dbReference>
<dbReference type="PANTHER" id="PTHR43335:SF4">
    <property type="entry name" value="ABC TRANSPORTER, ATP-BINDING PROTEIN"/>
    <property type="match status" value="1"/>
</dbReference>
<accession>A0ABY7K2E9</accession>
<evidence type="ECO:0000313" key="6">
    <source>
        <dbReference type="EMBL" id="WAX58683.1"/>
    </source>
</evidence>
<dbReference type="InterPro" id="IPR003439">
    <property type="entry name" value="ABC_transporter-like_ATP-bd"/>
</dbReference>
<dbReference type="PANTHER" id="PTHR43335">
    <property type="entry name" value="ABC TRANSPORTER, ATP-BINDING PROTEIN"/>
    <property type="match status" value="1"/>
</dbReference>
<keyword evidence="7" id="KW-1185">Reference proteome</keyword>
<dbReference type="InterPro" id="IPR003593">
    <property type="entry name" value="AAA+_ATPase"/>
</dbReference>
<dbReference type="InterPro" id="IPR017871">
    <property type="entry name" value="ABC_transporter-like_CS"/>
</dbReference>
<dbReference type="PROSITE" id="PS50893">
    <property type="entry name" value="ABC_TRANSPORTER_2"/>
    <property type="match status" value="1"/>
</dbReference>
<reference evidence="6" key="1">
    <citation type="submission" date="2022-05" db="EMBL/GenBank/DDBJ databases">
        <title>Jatrophihabitans sp. SB3-54 whole genome sequence.</title>
        <authorList>
            <person name="Suh M.K."/>
            <person name="Eom M.K."/>
            <person name="Kim J.S."/>
            <person name="Kim H.S."/>
            <person name="Do H.E."/>
            <person name="Shin Y.K."/>
            <person name="Lee J.-S."/>
        </authorList>
    </citation>
    <scope>NUCLEOTIDE SEQUENCE</scope>
    <source>
        <strain evidence="6">SB3-54</strain>
    </source>
</reference>
<evidence type="ECO:0000256" key="2">
    <source>
        <dbReference type="ARBA" id="ARBA00022448"/>
    </source>
</evidence>
<dbReference type="SMART" id="SM00382">
    <property type="entry name" value="AAA"/>
    <property type="match status" value="1"/>
</dbReference>
<comment type="similarity">
    <text evidence="1">Belongs to the ABC transporter superfamily.</text>
</comment>
<dbReference type="Proteomes" id="UP001164693">
    <property type="component" value="Chromosome"/>
</dbReference>
<organism evidence="6 7">
    <name type="scientific">Jatrophihabitans cynanchi</name>
    <dbReference type="NCBI Taxonomy" id="2944128"/>
    <lineage>
        <taxon>Bacteria</taxon>
        <taxon>Bacillati</taxon>
        <taxon>Actinomycetota</taxon>
        <taxon>Actinomycetes</taxon>
        <taxon>Jatrophihabitantales</taxon>
        <taxon>Jatrophihabitantaceae</taxon>
        <taxon>Jatrophihabitans</taxon>
    </lineage>
</organism>
<dbReference type="Gene3D" id="3.40.50.300">
    <property type="entry name" value="P-loop containing nucleotide triphosphate hydrolases"/>
    <property type="match status" value="1"/>
</dbReference>
<proteinExistence type="inferred from homology"/>
<dbReference type="Pfam" id="PF00005">
    <property type="entry name" value="ABC_tran"/>
    <property type="match status" value="1"/>
</dbReference>
<sequence>MIEVRSLTKRFRGCPAVEDLSFDVRPGAVTGFLGPNGSGKTTTARMILGLTDPDAGTATIAGRRYRDLAHPLREIGALINPGAVDPARSALDHLRWLAAANRIPVGRAELVLGQVGLDAVGGRRVGAFSLGMRQRLGIAAALIGDPPVLLLDEPINGLDPEGIHWIRTFMRSLADEGRTVFVSSHLMSEMALTAHELVVIGRGRLIAAESMASFTARVDSSVRVRTPQLDVLAAALEQEGATLWRSGDALDVVGMPIEQVGSVAARVGAVLYELSPQQASLEDAFMHLTAQSCEYTAAVEAA</sequence>
<dbReference type="RefSeq" id="WP_269445226.1">
    <property type="nucleotide sequence ID" value="NZ_CP097463.1"/>
</dbReference>
<keyword evidence="4 6" id="KW-0067">ATP-binding</keyword>
<feature type="domain" description="ABC transporter" evidence="5">
    <location>
        <begin position="2"/>
        <end position="227"/>
    </location>
</feature>
<evidence type="ECO:0000256" key="3">
    <source>
        <dbReference type="ARBA" id="ARBA00022741"/>
    </source>
</evidence>